<accession>M6BSR5</accession>
<organism evidence="1 2">
    <name type="scientific">Leptospira borgpetersenii serovar Hardjo-bovis str. Sponselee</name>
    <dbReference type="NCBI Taxonomy" id="1303729"/>
    <lineage>
        <taxon>Bacteria</taxon>
        <taxon>Pseudomonadati</taxon>
        <taxon>Spirochaetota</taxon>
        <taxon>Spirochaetia</taxon>
        <taxon>Leptospirales</taxon>
        <taxon>Leptospiraceae</taxon>
        <taxon>Leptospira</taxon>
    </lineage>
</organism>
<evidence type="ECO:0000313" key="1">
    <source>
        <dbReference type="EMBL" id="EMJ81566.1"/>
    </source>
</evidence>
<gene>
    <name evidence="1" type="ORF">LEP1GSC016_3153</name>
</gene>
<protein>
    <submittedName>
        <fullName evidence="1">Uncharacterized protein</fullName>
    </submittedName>
</protein>
<dbReference type="AlphaFoldDB" id="M6BSR5"/>
<reference evidence="1 2" key="1">
    <citation type="submission" date="2013-01" db="EMBL/GenBank/DDBJ databases">
        <authorList>
            <person name="Harkins D.M."/>
            <person name="Durkin A.S."/>
            <person name="Brinkac L.M."/>
            <person name="Haft D.H."/>
            <person name="Selengut J.D."/>
            <person name="Sanka R."/>
            <person name="DePew J."/>
            <person name="Purushe J."/>
            <person name="Galloway R.L."/>
            <person name="Vinetz J.M."/>
            <person name="Sutton G.G."/>
            <person name="Nierman W.C."/>
            <person name="Fouts D.E."/>
        </authorList>
    </citation>
    <scope>NUCLEOTIDE SEQUENCE [LARGE SCALE GENOMIC DNA]</scope>
    <source>
        <strain evidence="1 2">Sponselee CDC</strain>
    </source>
</reference>
<sequence length="106" mass="11896">MFEIADRTWNVDSRPLIEGLAVRSISSDLIRTPGNIKSDIVINGFGDRKFESDVRSGGVDLALFIVGVNVIRIGIQKLILVPIEDRRITQSEFDFFPFCQGKVGWI</sequence>
<name>M6BSR5_LEPBO</name>
<dbReference type="Proteomes" id="UP000011873">
    <property type="component" value="Unassembled WGS sequence"/>
</dbReference>
<dbReference type="PATRIC" id="fig|1218567.3.peg.2204"/>
<evidence type="ECO:0000313" key="2">
    <source>
        <dbReference type="Proteomes" id="UP000011873"/>
    </source>
</evidence>
<proteinExistence type="predicted"/>
<dbReference type="EMBL" id="ANMU01000082">
    <property type="protein sequence ID" value="EMJ81566.1"/>
    <property type="molecule type" value="Genomic_DNA"/>
</dbReference>
<comment type="caution">
    <text evidence="1">The sequence shown here is derived from an EMBL/GenBank/DDBJ whole genome shotgun (WGS) entry which is preliminary data.</text>
</comment>